<protein>
    <recommendedName>
        <fullName evidence="3">HNH domain-containing protein</fullName>
    </recommendedName>
</protein>
<dbReference type="RefSeq" id="WP_124028073.1">
    <property type="nucleotide sequence ID" value="NZ_JBHRSN010000006.1"/>
</dbReference>
<organism evidence="1 2">
    <name type="scientific">Alteromonas sediminis</name>
    <dbReference type="NCBI Taxonomy" id="2259342"/>
    <lineage>
        <taxon>Bacteria</taxon>
        <taxon>Pseudomonadati</taxon>
        <taxon>Pseudomonadota</taxon>
        <taxon>Gammaproteobacteria</taxon>
        <taxon>Alteromonadales</taxon>
        <taxon>Alteromonadaceae</taxon>
        <taxon>Alteromonas/Salinimonas group</taxon>
        <taxon>Alteromonas</taxon>
    </lineage>
</organism>
<evidence type="ECO:0000313" key="2">
    <source>
        <dbReference type="Proteomes" id="UP000275281"/>
    </source>
</evidence>
<accession>A0A3N5Y240</accession>
<name>A0A3N5Y240_9ALTE</name>
<gene>
    <name evidence="1" type="ORF">DRW07_11615</name>
</gene>
<reference evidence="1 2" key="1">
    <citation type="submission" date="2018-11" db="EMBL/GenBank/DDBJ databases">
        <authorList>
            <person name="Ye M.-Q."/>
            <person name="Du Z.-J."/>
        </authorList>
    </citation>
    <scope>NUCLEOTIDE SEQUENCE [LARGE SCALE GENOMIC DNA]</scope>
    <source>
        <strain evidence="1 2">U0105</strain>
    </source>
</reference>
<proteinExistence type="predicted"/>
<dbReference type="EMBL" id="RPOK01000003">
    <property type="protein sequence ID" value="RPJ66716.1"/>
    <property type="molecule type" value="Genomic_DNA"/>
</dbReference>
<comment type="caution">
    <text evidence="1">The sequence shown here is derived from an EMBL/GenBank/DDBJ whole genome shotgun (WGS) entry which is preliminary data.</text>
</comment>
<dbReference type="AlphaFoldDB" id="A0A3N5Y240"/>
<sequence>MPTKRVDTCPCCRRTARLTFHHLIPKKMHRRPYFRKHFSKQTLQQGVMICRQCHDGIHKLYNEMQLAKHFTSLDALKEDELLARHFRWVGKQQINVKQ</sequence>
<dbReference type="PANTHER" id="PTHR37827:SF1">
    <property type="entry name" value="HNH DOMAIN-CONTAINING PROTEIN"/>
    <property type="match status" value="1"/>
</dbReference>
<keyword evidence="2" id="KW-1185">Reference proteome</keyword>
<dbReference type="Proteomes" id="UP000275281">
    <property type="component" value="Unassembled WGS sequence"/>
</dbReference>
<dbReference type="OrthoDB" id="9802640at2"/>
<evidence type="ECO:0008006" key="3">
    <source>
        <dbReference type="Google" id="ProtNLM"/>
    </source>
</evidence>
<evidence type="ECO:0000313" key="1">
    <source>
        <dbReference type="EMBL" id="RPJ66716.1"/>
    </source>
</evidence>
<dbReference type="PANTHER" id="PTHR37827">
    <property type="entry name" value="TUDOR DOMAIN-CONTAINING PROTEIN"/>
    <property type="match status" value="1"/>
</dbReference>